<dbReference type="AlphaFoldDB" id="A0A7J7KWV3"/>
<name>A0A7J7KWV3_9MAGN</name>
<protein>
    <recommendedName>
        <fullName evidence="2">Mandelate racemase/muconate lactonizing enzyme C-terminal domain-containing protein</fullName>
    </recommendedName>
</protein>
<sequence length="207" mass="22994">MQRVGLAFVTEEPLYSRGYGGYIVVLGDPSLKGRLSFVTEEPLYSRGYGGYIVVFGDPSQKRRLSFVTRPSDLLFRYQASGLEMAVIDAIAKSIGVPLWRLFGGVSNTITTDITIPIVSPAEAANLALKYYKEGFSTSKLKVGKNLDSDIEVLKAIRKAQPDCSFILDANEGYTADEAIEVIEKLHGINLEQKSEMWRLLLVLIFKF</sequence>
<gene>
    <name evidence="3" type="ORF">GIB67_002193</name>
</gene>
<dbReference type="SMART" id="SM00922">
    <property type="entry name" value="MR_MLE"/>
    <property type="match status" value="1"/>
</dbReference>
<dbReference type="InterPro" id="IPR029065">
    <property type="entry name" value="Enolase_C-like"/>
</dbReference>
<feature type="domain" description="Mandelate racemase/muconate lactonizing enzyme C-terminal" evidence="2">
    <location>
        <begin position="120"/>
        <end position="203"/>
    </location>
</feature>
<dbReference type="InterPro" id="IPR029017">
    <property type="entry name" value="Enolase-like_N"/>
</dbReference>
<evidence type="ECO:0000313" key="4">
    <source>
        <dbReference type="Proteomes" id="UP000541444"/>
    </source>
</evidence>
<reference evidence="3 4" key="1">
    <citation type="journal article" date="2020" name="IScience">
        <title>Genome Sequencing of the Endangered Kingdonia uniflora (Circaeasteraceae, Ranunculales) Reveals Potential Mechanisms of Evolutionary Specialization.</title>
        <authorList>
            <person name="Sun Y."/>
            <person name="Deng T."/>
            <person name="Zhang A."/>
            <person name="Moore M.J."/>
            <person name="Landis J.B."/>
            <person name="Lin N."/>
            <person name="Zhang H."/>
            <person name="Zhang X."/>
            <person name="Huang J."/>
            <person name="Zhang X."/>
            <person name="Sun H."/>
            <person name="Wang H."/>
        </authorList>
    </citation>
    <scope>NUCLEOTIDE SEQUENCE [LARGE SCALE GENOMIC DNA]</scope>
    <source>
        <strain evidence="3">TB1705</strain>
        <tissue evidence="3">Leaf</tissue>
    </source>
</reference>
<dbReference type="SUPFAM" id="SSF51604">
    <property type="entry name" value="Enolase C-terminal domain-like"/>
    <property type="match status" value="1"/>
</dbReference>
<dbReference type="EMBL" id="JACGCM010002827">
    <property type="protein sequence ID" value="KAF6134792.1"/>
    <property type="molecule type" value="Genomic_DNA"/>
</dbReference>
<keyword evidence="1" id="KW-0479">Metal-binding</keyword>
<dbReference type="Gene3D" id="3.30.390.10">
    <property type="entry name" value="Enolase-like, N-terminal domain"/>
    <property type="match status" value="1"/>
</dbReference>
<evidence type="ECO:0000256" key="1">
    <source>
        <dbReference type="ARBA" id="ARBA00022723"/>
    </source>
</evidence>
<dbReference type="GO" id="GO:0046872">
    <property type="term" value="F:metal ion binding"/>
    <property type="evidence" value="ECO:0007669"/>
    <property type="project" value="UniProtKB-KW"/>
</dbReference>
<dbReference type="PANTHER" id="PTHR48073:SF2">
    <property type="entry name" value="O-SUCCINYLBENZOATE SYNTHASE"/>
    <property type="match status" value="1"/>
</dbReference>
<dbReference type="OrthoDB" id="14161at2759"/>
<dbReference type="InterPro" id="IPR036849">
    <property type="entry name" value="Enolase-like_C_sf"/>
</dbReference>
<dbReference type="Pfam" id="PF13378">
    <property type="entry name" value="MR_MLE_C"/>
    <property type="match status" value="1"/>
</dbReference>
<dbReference type="InterPro" id="IPR013342">
    <property type="entry name" value="Mandelate_racemase_C"/>
</dbReference>
<keyword evidence="4" id="KW-1185">Reference proteome</keyword>
<dbReference type="SUPFAM" id="SSF54826">
    <property type="entry name" value="Enolase N-terminal domain-like"/>
    <property type="match status" value="1"/>
</dbReference>
<evidence type="ECO:0000313" key="3">
    <source>
        <dbReference type="EMBL" id="KAF6134792.1"/>
    </source>
</evidence>
<accession>A0A7J7KWV3</accession>
<dbReference type="GO" id="GO:0003824">
    <property type="term" value="F:catalytic activity"/>
    <property type="evidence" value="ECO:0007669"/>
    <property type="project" value="UniProtKB-ARBA"/>
</dbReference>
<comment type="caution">
    <text evidence="3">The sequence shown here is derived from an EMBL/GenBank/DDBJ whole genome shotgun (WGS) entry which is preliminary data.</text>
</comment>
<dbReference type="PANTHER" id="PTHR48073">
    <property type="entry name" value="O-SUCCINYLBENZOATE SYNTHASE-RELATED"/>
    <property type="match status" value="1"/>
</dbReference>
<organism evidence="3 4">
    <name type="scientific">Kingdonia uniflora</name>
    <dbReference type="NCBI Taxonomy" id="39325"/>
    <lineage>
        <taxon>Eukaryota</taxon>
        <taxon>Viridiplantae</taxon>
        <taxon>Streptophyta</taxon>
        <taxon>Embryophyta</taxon>
        <taxon>Tracheophyta</taxon>
        <taxon>Spermatophyta</taxon>
        <taxon>Magnoliopsida</taxon>
        <taxon>Ranunculales</taxon>
        <taxon>Circaeasteraceae</taxon>
        <taxon>Kingdonia</taxon>
    </lineage>
</organism>
<dbReference type="Gene3D" id="3.20.20.120">
    <property type="entry name" value="Enolase-like C-terminal domain"/>
    <property type="match status" value="1"/>
</dbReference>
<evidence type="ECO:0000259" key="2">
    <source>
        <dbReference type="SMART" id="SM00922"/>
    </source>
</evidence>
<proteinExistence type="predicted"/>
<dbReference type="Proteomes" id="UP000541444">
    <property type="component" value="Unassembled WGS sequence"/>
</dbReference>